<dbReference type="InterPro" id="IPR012923">
    <property type="entry name" value="Csm3"/>
</dbReference>
<dbReference type="STRING" id="1287681.M7TJQ0"/>
<feature type="region of interest" description="Disordered" evidence="8">
    <location>
        <begin position="140"/>
        <end position="362"/>
    </location>
</feature>
<feature type="compositionally biased region" description="Low complexity" evidence="8">
    <location>
        <begin position="23"/>
        <end position="32"/>
    </location>
</feature>
<name>M7TJQ0_EUTLA</name>
<dbReference type="PANTHER" id="PTHR13220">
    <property type="entry name" value="TIMELESS INTERACTING-RELATED"/>
    <property type="match status" value="1"/>
</dbReference>
<evidence type="ECO:0000259" key="9">
    <source>
        <dbReference type="Pfam" id="PF07962"/>
    </source>
</evidence>
<gene>
    <name evidence="10" type="ORF">UCREL1_6038</name>
</gene>
<evidence type="ECO:0000256" key="6">
    <source>
        <dbReference type="ARBA" id="ARBA00023306"/>
    </source>
</evidence>
<keyword evidence="6 7" id="KW-0131">Cell cycle</keyword>
<comment type="similarity">
    <text evidence="2 7">Belongs to the CSM3 family.</text>
</comment>
<dbReference type="GO" id="GO:0043111">
    <property type="term" value="P:replication fork arrest"/>
    <property type="evidence" value="ECO:0007669"/>
    <property type="project" value="TreeGrafter"/>
</dbReference>
<evidence type="ECO:0000256" key="1">
    <source>
        <dbReference type="ARBA" id="ARBA00004123"/>
    </source>
</evidence>
<feature type="region of interest" description="Disordered" evidence="8">
    <location>
        <begin position="1"/>
        <end position="42"/>
    </location>
</feature>
<dbReference type="Proteomes" id="UP000012174">
    <property type="component" value="Unassembled WGS sequence"/>
</dbReference>
<dbReference type="KEGG" id="ela:UCREL1_6038"/>
<organism evidence="10 11">
    <name type="scientific">Eutypa lata (strain UCR-EL1)</name>
    <name type="common">Grapevine dieback disease fungus</name>
    <name type="synonym">Eutypa armeniacae</name>
    <dbReference type="NCBI Taxonomy" id="1287681"/>
    <lineage>
        <taxon>Eukaryota</taxon>
        <taxon>Fungi</taxon>
        <taxon>Dikarya</taxon>
        <taxon>Ascomycota</taxon>
        <taxon>Pezizomycotina</taxon>
        <taxon>Sordariomycetes</taxon>
        <taxon>Xylariomycetidae</taxon>
        <taxon>Xylariales</taxon>
        <taxon>Diatrypaceae</taxon>
        <taxon>Eutypa</taxon>
    </lineage>
</organism>
<evidence type="ECO:0000313" key="10">
    <source>
        <dbReference type="EMBL" id="EMR66970.1"/>
    </source>
</evidence>
<keyword evidence="5 7" id="KW-0539">Nucleus</keyword>
<dbReference type="eggNOG" id="KOG3004">
    <property type="taxonomic scope" value="Eukaryota"/>
</dbReference>
<dbReference type="GO" id="GO:0006974">
    <property type="term" value="P:DNA damage response"/>
    <property type="evidence" value="ECO:0007669"/>
    <property type="project" value="UniProtKB-KW"/>
</dbReference>
<dbReference type="GO" id="GO:0031297">
    <property type="term" value="P:replication fork processing"/>
    <property type="evidence" value="ECO:0007669"/>
    <property type="project" value="UniProtKB-UniRule"/>
</dbReference>
<dbReference type="OMA" id="RMDWINE"/>
<dbReference type="Pfam" id="PF07962">
    <property type="entry name" value="Swi3"/>
    <property type="match status" value="1"/>
</dbReference>
<feature type="compositionally biased region" description="Acidic residues" evidence="8">
    <location>
        <begin position="1"/>
        <end position="15"/>
    </location>
</feature>
<proteinExistence type="inferred from homology"/>
<protein>
    <recommendedName>
        <fullName evidence="7">Chromosome segregation in meiosis protein</fullName>
    </recommendedName>
</protein>
<dbReference type="GO" id="GO:0000076">
    <property type="term" value="P:DNA replication checkpoint signaling"/>
    <property type="evidence" value="ECO:0007669"/>
    <property type="project" value="UniProtKB-UniRule"/>
</dbReference>
<keyword evidence="3 7" id="KW-0227">DNA damage</keyword>
<evidence type="ECO:0000256" key="4">
    <source>
        <dbReference type="ARBA" id="ARBA00022880"/>
    </source>
</evidence>
<evidence type="ECO:0000313" key="11">
    <source>
        <dbReference type="Proteomes" id="UP000012174"/>
    </source>
</evidence>
<dbReference type="InterPro" id="IPR040038">
    <property type="entry name" value="TIPIN/Csm3/Swi3"/>
</dbReference>
<feature type="compositionally biased region" description="Polar residues" evidence="8">
    <location>
        <begin position="248"/>
        <end position="260"/>
    </location>
</feature>
<accession>M7TJQ0</accession>
<sequence length="362" mass="39207">MNNDINDYDVDDDPFAESGGEDAASAQNNNAQSKKRKDATGLGIDEEVAVAKKVRAPAVKLDETRLLSEKGIPRLRRKARDLKFKGKGHEFSDAARLLSFYQLWLDDLFPKAKFVDALAMVEKTGHRKFMRVKRMEWIDEGKPKPPRDEDDEDIFGESNQPEERDAAKFPARIAPIFQNRASQRPKTPTMDDLFGDEDIYDATPRAPKPTAPTNDSLFGTGGSGAQPDDMPEEDDLDALMAEEAAQRTAPTNSIFGNGATSRPRDQFGEDDDLDALMAEAETQTNPPKQGSGAAAKPSAPIVAAAAAAAAAEEDDLDALMAEAEATSESPQKQTPAEKGQSTASSGADADEEEAMAEMDGLW</sequence>
<comment type="function">
    <text evidence="7">Plays an important role in the control of DNA replication and the maintenance of replication fork stability.</text>
</comment>
<reference evidence="11" key="1">
    <citation type="journal article" date="2013" name="Genome Announc.">
        <title>Draft genome sequence of the grapevine dieback fungus Eutypa lata UCR-EL1.</title>
        <authorList>
            <person name="Blanco-Ulate B."/>
            <person name="Rolshausen P.E."/>
            <person name="Cantu D."/>
        </authorList>
    </citation>
    <scope>NUCLEOTIDE SEQUENCE [LARGE SCALE GENOMIC DNA]</scope>
    <source>
        <strain evidence="11">UCR-EL1</strain>
    </source>
</reference>
<keyword evidence="11" id="KW-1185">Reference proteome</keyword>
<dbReference type="EMBL" id="KB706547">
    <property type="protein sequence ID" value="EMR66970.1"/>
    <property type="molecule type" value="Genomic_DNA"/>
</dbReference>
<feature type="compositionally biased region" description="Low complexity" evidence="8">
    <location>
        <begin position="293"/>
        <end position="310"/>
    </location>
</feature>
<feature type="domain" description="Chromosome segregation in meiosis protein 3" evidence="9">
    <location>
        <begin position="60"/>
        <end position="141"/>
    </location>
</feature>
<evidence type="ECO:0000256" key="8">
    <source>
        <dbReference type="SAM" id="MobiDB-lite"/>
    </source>
</evidence>
<evidence type="ECO:0000256" key="7">
    <source>
        <dbReference type="RuleBase" id="RU366049"/>
    </source>
</evidence>
<dbReference type="GO" id="GO:0031298">
    <property type="term" value="C:replication fork protection complex"/>
    <property type="evidence" value="ECO:0007669"/>
    <property type="project" value="TreeGrafter"/>
</dbReference>
<evidence type="ECO:0000256" key="3">
    <source>
        <dbReference type="ARBA" id="ARBA00022763"/>
    </source>
</evidence>
<evidence type="ECO:0000256" key="2">
    <source>
        <dbReference type="ARBA" id="ARBA00006075"/>
    </source>
</evidence>
<keyword evidence="4" id="KW-0236">DNA replication inhibitor</keyword>
<dbReference type="PANTHER" id="PTHR13220:SF11">
    <property type="entry name" value="TIMELESS-INTERACTING PROTEIN"/>
    <property type="match status" value="1"/>
</dbReference>
<dbReference type="AlphaFoldDB" id="M7TJQ0"/>
<feature type="compositionally biased region" description="Polar residues" evidence="8">
    <location>
        <begin position="326"/>
        <end position="345"/>
    </location>
</feature>
<evidence type="ECO:0000256" key="5">
    <source>
        <dbReference type="ARBA" id="ARBA00023242"/>
    </source>
</evidence>
<dbReference type="GO" id="GO:0003677">
    <property type="term" value="F:DNA binding"/>
    <property type="evidence" value="ECO:0007669"/>
    <property type="project" value="TreeGrafter"/>
</dbReference>
<dbReference type="OrthoDB" id="437078at2759"/>
<comment type="subcellular location">
    <subcellularLocation>
        <location evidence="1 7">Nucleus</location>
    </subcellularLocation>
</comment>
<dbReference type="HOGENOM" id="CLU_036204_1_0_1"/>